<dbReference type="AlphaFoldDB" id="A0A3A6PCR0"/>
<keyword evidence="1" id="KW-1133">Transmembrane helix</keyword>
<evidence type="ECO:0000313" key="4">
    <source>
        <dbReference type="Proteomes" id="UP000267798"/>
    </source>
</evidence>
<dbReference type="InterPro" id="IPR037126">
    <property type="entry name" value="PdaC/RsiV-like_sf"/>
</dbReference>
<sequence length="285" mass="32254">MDDQLEKLKQQYKQIPIPDELDFIVNQALKKSYRRKMRSRWISAASAAVLLFLIGINVSTSVANAFSAIPGVGPLIKVLTIREYIVNDDSHNANIKVPGITNLKDKALELGLNEKYLEEAKALYDQFQEESSKAALGVDAGYTVMTDTDDIFAIARYVVETTGSSSENMKYDTIDKKNQILLTLPLLFKDDQYIEVISNNIKEQMKERVKADPDKTYWIENEEGDSSIEVFQSIRANQNFYINADNQLVISFDKYEVAPGYMGVQEFVIPAKVLSDILISHNYVN</sequence>
<protein>
    <submittedName>
        <fullName evidence="3">DUF3298 domain-containing protein</fullName>
    </submittedName>
</protein>
<dbReference type="Proteomes" id="UP000267798">
    <property type="component" value="Unassembled WGS sequence"/>
</dbReference>
<dbReference type="InterPro" id="IPR021729">
    <property type="entry name" value="DUF3298"/>
</dbReference>
<feature type="transmembrane region" description="Helical" evidence="1">
    <location>
        <begin position="41"/>
        <end position="60"/>
    </location>
</feature>
<dbReference type="OrthoDB" id="4990at2"/>
<name>A0A3A6PCR0_9BACL</name>
<dbReference type="Gene3D" id="3.90.640.20">
    <property type="entry name" value="Heat-shock cognate protein, ATPase"/>
    <property type="match status" value="1"/>
</dbReference>
<dbReference type="RefSeq" id="WP_120113420.1">
    <property type="nucleotide sequence ID" value="NZ_QXQB01000005.1"/>
</dbReference>
<comment type="caution">
    <text evidence="3">The sequence shown here is derived from an EMBL/GenBank/DDBJ whole genome shotgun (WGS) entry which is preliminary data.</text>
</comment>
<evidence type="ECO:0000259" key="2">
    <source>
        <dbReference type="Pfam" id="PF11738"/>
    </source>
</evidence>
<gene>
    <name evidence="3" type="ORF">D3P09_21160</name>
</gene>
<dbReference type="EMBL" id="QXQB01000005">
    <property type="protein sequence ID" value="RJX37496.1"/>
    <property type="molecule type" value="Genomic_DNA"/>
</dbReference>
<feature type="domain" description="DUF3298" evidence="2">
    <location>
        <begin position="187"/>
        <end position="271"/>
    </location>
</feature>
<evidence type="ECO:0000256" key="1">
    <source>
        <dbReference type="SAM" id="Phobius"/>
    </source>
</evidence>
<reference evidence="3 4" key="1">
    <citation type="submission" date="2018-09" db="EMBL/GenBank/DDBJ databases">
        <title>Paenibacillus aracenensis nov. sp. isolated from a cave in southern Spain.</title>
        <authorList>
            <person name="Jurado V."/>
            <person name="Gutierrez-Patricio S."/>
            <person name="Gonzalez-Pimentel J.L."/>
            <person name="Miller A.Z."/>
            <person name="Laiz L."/>
            <person name="Saiz-Jimenez C."/>
        </authorList>
    </citation>
    <scope>NUCLEOTIDE SEQUENCE [LARGE SCALE GENOMIC DNA]</scope>
    <source>
        <strain evidence="3 4">JCM 19203</strain>
    </source>
</reference>
<evidence type="ECO:0000313" key="3">
    <source>
        <dbReference type="EMBL" id="RJX37496.1"/>
    </source>
</evidence>
<organism evidence="3 4">
    <name type="scientific">Paenibacillus pinisoli</name>
    <dbReference type="NCBI Taxonomy" id="1276110"/>
    <lineage>
        <taxon>Bacteria</taxon>
        <taxon>Bacillati</taxon>
        <taxon>Bacillota</taxon>
        <taxon>Bacilli</taxon>
        <taxon>Bacillales</taxon>
        <taxon>Paenibacillaceae</taxon>
        <taxon>Paenibacillus</taxon>
    </lineage>
</organism>
<accession>A0A3A6PCR0</accession>
<keyword evidence="1" id="KW-0812">Transmembrane</keyword>
<proteinExistence type="predicted"/>
<keyword evidence="1" id="KW-0472">Membrane</keyword>
<dbReference type="Pfam" id="PF11738">
    <property type="entry name" value="DUF3298"/>
    <property type="match status" value="1"/>
</dbReference>
<keyword evidence="4" id="KW-1185">Reference proteome</keyword>
<dbReference type="Gene3D" id="3.30.565.40">
    <property type="entry name" value="Fervidobacterium nodosum Rt17-B1 like"/>
    <property type="match status" value="1"/>
</dbReference>